<dbReference type="InterPro" id="IPR045459">
    <property type="entry name" value="DUF5908"/>
</dbReference>
<reference evidence="1 2" key="1">
    <citation type="submission" date="2020-01" db="EMBL/GenBank/DDBJ databases">
        <title>Bacteria diversity of Porities sp.</title>
        <authorList>
            <person name="Wang G."/>
        </authorList>
    </citation>
    <scope>NUCLEOTIDE SEQUENCE [LARGE SCALE GENOMIC DNA]</scope>
    <source>
        <strain evidence="1 2">R33</strain>
    </source>
</reference>
<keyword evidence="2" id="KW-1185">Reference proteome</keyword>
<dbReference type="Proteomes" id="UP000475249">
    <property type="component" value="Unassembled WGS sequence"/>
</dbReference>
<dbReference type="AlphaFoldDB" id="A0A6L9EI30"/>
<proteinExistence type="predicted"/>
<protein>
    <submittedName>
        <fullName evidence="1">Uncharacterized protein</fullName>
    </submittedName>
</protein>
<gene>
    <name evidence="1" type="ORF">GTQ38_20005</name>
</gene>
<dbReference type="Pfam" id="PF19265">
    <property type="entry name" value="DUF5908"/>
    <property type="match status" value="1"/>
</dbReference>
<evidence type="ECO:0000313" key="1">
    <source>
        <dbReference type="EMBL" id="NAS14306.1"/>
    </source>
</evidence>
<dbReference type="RefSeq" id="WP_161437347.1">
    <property type="nucleotide sequence ID" value="NZ_WXYO01000009.1"/>
</dbReference>
<accession>A0A6L9EI30</accession>
<comment type="caution">
    <text evidence="1">The sequence shown here is derived from an EMBL/GenBank/DDBJ whole genome shotgun (WGS) entry which is preliminary data.</text>
</comment>
<organism evidence="1 2">
    <name type="scientific">Poritiphilus flavus</name>
    <dbReference type="NCBI Taxonomy" id="2697053"/>
    <lineage>
        <taxon>Bacteria</taxon>
        <taxon>Pseudomonadati</taxon>
        <taxon>Bacteroidota</taxon>
        <taxon>Flavobacteriia</taxon>
        <taxon>Flavobacteriales</taxon>
        <taxon>Flavobacteriaceae</taxon>
        <taxon>Poritiphilus</taxon>
    </lineage>
</organism>
<evidence type="ECO:0000313" key="2">
    <source>
        <dbReference type="Proteomes" id="UP000475249"/>
    </source>
</evidence>
<sequence length="54" mass="6086">MPVEINQLHIKVNVSSPEKQEEIPSQGQSKKDREGIIAACVEAVLEVLKQKEMR</sequence>
<name>A0A6L9EI30_9FLAO</name>
<dbReference type="EMBL" id="WXYO01000009">
    <property type="protein sequence ID" value="NAS14306.1"/>
    <property type="molecule type" value="Genomic_DNA"/>
</dbReference>